<comment type="caution">
    <text evidence="1">The sequence shown here is derived from an EMBL/GenBank/DDBJ whole genome shotgun (WGS) entry which is preliminary data.</text>
</comment>
<dbReference type="RefSeq" id="WP_218253029.1">
    <property type="nucleotide sequence ID" value="NZ_JABXWD010000254.1"/>
</dbReference>
<reference evidence="1 2" key="1">
    <citation type="journal article" date="2020" name="J Geophys Res Biogeosci">
        <title>Magnetotaxis as an Adaptation to Enable Bacterial Shuttling of Microbial Sulfur and Sulfur Cycling Across Aquatic Oxic#Anoxic Interfaces.</title>
        <authorList>
            <person name="Li J."/>
            <person name="Liu P."/>
            <person name="Wang J."/>
            <person name="Roberts A.P."/>
            <person name="Pan Y."/>
        </authorList>
    </citation>
    <scope>NUCLEOTIDE SEQUENCE [LARGE SCALE GENOMIC DNA]</scope>
    <source>
        <strain evidence="1 2">MYR-1_YQ</strain>
    </source>
</reference>
<name>A0ABS6S0M9_9BACT</name>
<proteinExistence type="predicted"/>
<organism evidence="1 2">
    <name type="scientific">Candidatus Magnetobacterium casense</name>
    <dbReference type="NCBI Taxonomy" id="1455061"/>
    <lineage>
        <taxon>Bacteria</taxon>
        <taxon>Pseudomonadati</taxon>
        <taxon>Nitrospirota</taxon>
        <taxon>Thermodesulfovibrionia</taxon>
        <taxon>Thermodesulfovibrionales</taxon>
        <taxon>Candidatus Magnetobacteriaceae</taxon>
        <taxon>Candidatus Magnetobacterium</taxon>
    </lineage>
</organism>
<keyword evidence="2" id="KW-1185">Reference proteome</keyword>
<gene>
    <name evidence="1" type="ORF">HWQ67_12525</name>
</gene>
<evidence type="ECO:0000313" key="1">
    <source>
        <dbReference type="EMBL" id="MBV6342410.1"/>
    </source>
</evidence>
<evidence type="ECO:0000313" key="2">
    <source>
        <dbReference type="Proteomes" id="UP001196980"/>
    </source>
</evidence>
<dbReference type="Proteomes" id="UP001196980">
    <property type="component" value="Unassembled WGS sequence"/>
</dbReference>
<accession>A0ABS6S0M9</accession>
<sequence>MNYKEFMSTMISYYGAPTSVLHNDEVMKYLLKSFPQGEVLKKLKEKIFETHKIHYGFPDVATIKEIFEKNKGDVLSGIGVVESVNILDFLPKGTDVKSITNTIEVEETERQGRVAHINHVAKKIRRG</sequence>
<dbReference type="EMBL" id="JABXWD010000254">
    <property type="protein sequence ID" value="MBV6342410.1"/>
    <property type="molecule type" value="Genomic_DNA"/>
</dbReference>
<protein>
    <submittedName>
        <fullName evidence="1">Uncharacterized protein</fullName>
    </submittedName>
</protein>